<evidence type="ECO:0000313" key="5">
    <source>
        <dbReference type="EMBL" id="CAF4391423.1"/>
    </source>
</evidence>
<feature type="compositionally biased region" description="Acidic residues" evidence="1">
    <location>
        <begin position="27"/>
        <end position="39"/>
    </location>
</feature>
<evidence type="ECO:0000313" key="2">
    <source>
        <dbReference type="EMBL" id="CAF0841842.1"/>
    </source>
</evidence>
<keyword evidence="6" id="KW-1185">Reference proteome</keyword>
<protein>
    <submittedName>
        <fullName evidence="3">Uncharacterized protein</fullName>
    </submittedName>
</protein>
<dbReference type="Proteomes" id="UP000681722">
    <property type="component" value="Unassembled WGS sequence"/>
</dbReference>
<dbReference type="Proteomes" id="UP000663829">
    <property type="component" value="Unassembled WGS sequence"/>
</dbReference>
<sequence length="179" mass="20941">MIANGVIRLTRKMKKKEEKQQQSITSDIEDNDEVEEQDQEKDYTEDKSNNNLRTIYENLIVSKEDCVNHVKTRVIADLLKVKAVYSHFEIVDGKRRKKRYGKPYDGSNGRMTTKMMNKISNYYGRAIHDASREVLDEKRILRAERSISQRDTILKEKSKKRPQAIQSMADKTEYGSGEY</sequence>
<feature type="region of interest" description="Disordered" evidence="1">
    <location>
        <begin position="12"/>
        <end position="46"/>
    </location>
</feature>
<evidence type="ECO:0000313" key="3">
    <source>
        <dbReference type="EMBL" id="CAF1532032.1"/>
    </source>
</evidence>
<organism evidence="3 6">
    <name type="scientific">Didymodactylos carnosus</name>
    <dbReference type="NCBI Taxonomy" id="1234261"/>
    <lineage>
        <taxon>Eukaryota</taxon>
        <taxon>Metazoa</taxon>
        <taxon>Spiralia</taxon>
        <taxon>Gnathifera</taxon>
        <taxon>Rotifera</taxon>
        <taxon>Eurotatoria</taxon>
        <taxon>Bdelloidea</taxon>
        <taxon>Philodinida</taxon>
        <taxon>Philodinidae</taxon>
        <taxon>Didymodactylos</taxon>
    </lineage>
</organism>
<dbReference type="EMBL" id="CAJNOQ010024889">
    <property type="protein sequence ID" value="CAF1532032.1"/>
    <property type="molecule type" value="Genomic_DNA"/>
</dbReference>
<evidence type="ECO:0000313" key="4">
    <source>
        <dbReference type="EMBL" id="CAF3626795.1"/>
    </source>
</evidence>
<accession>A0A815VLI2</accession>
<gene>
    <name evidence="3" type="ORF">GPM918_LOCUS38110</name>
    <name evidence="2" type="ORF">OVA965_LOCUS6683</name>
    <name evidence="5" type="ORF">SRO942_LOCUS38909</name>
    <name evidence="4" type="ORF">TMI583_LOCUS6679</name>
</gene>
<evidence type="ECO:0000256" key="1">
    <source>
        <dbReference type="SAM" id="MobiDB-lite"/>
    </source>
</evidence>
<proteinExistence type="predicted"/>
<dbReference type="EMBL" id="CAJNOK010002040">
    <property type="protein sequence ID" value="CAF0841842.1"/>
    <property type="molecule type" value="Genomic_DNA"/>
</dbReference>
<feature type="region of interest" description="Disordered" evidence="1">
    <location>
        <begin position="151"/>
        <end position="179"/>
    </location>
</feature>
<dbReference type="Proteomes" id="UP000682733">
    <property type="component" value="Unassembled WGS sequence"/>
</dbReference>
<dbReference type="EMBL" id="CAJOBC010090476">
    <property type="protein sequence ID" value="CAF4391423.1"/>
    <property type="molecule type" value="Genomic_DNA"/>
</dbReference>
<dbReference type="AlphaFoldDB" id="A0A815VLI2"/>
<comment type="caution">
    <text evidence="3">The sequence shown here is derived from an EMBL/GenBank/DDBJ whole genome shotgun (WGS) entry which is preliminary data.</text>
</comment>
<dbReference type="EMBL" id="CAJOBA010002040">
    <property type="protein sequence ID" value="CAF3626795.1"/>
    <property type="molecule type" value="Genomic_DNA"/>
</dbReference>
<evidence type="ECO:0000313" key="6">
    <source>
        <dbReference type="Proteomes" id="UP000663829"/>
    </source>
</evidence>
<dbReference type="Proteomes" id="UP000677228">
    <property type="component" value="Unassembled WGS sequence"/>
</dbReference>
<reference evidence="3" key="1">
    <citation type="submission" date="2021-02" db="EMBL/GenBank/DDBJ databases">
        <authorList>
            <person name="Nowell W R."/>
        </authorList>
    </citation>
    <scope>NUCLEOTIDE SEQUENCE</scope>
</reference>
<name>A0A815VLI2_9BILA</name>